<dbReference type="HAMAP" id="MF_02071">
    <property type="entry name" value="RlpA"/>
    <property type="match status" value="1"/>
</dbReference>
<evidence type="ECO:0000256" key="2">
    <source>
        <dbReference type="ARBA" id="ARBA00023316"/>
    </source>
</evidence>
<protein>
    <recommendedName>
        <fullName evidence="3">Probable endolytic peptidoglycan transglycosylase RlpA</fullName>
        <ecNumber evidence="3">4.2.2.-</ecNumber>
    </recommendedName>
</protein>
<feature type="signal peptide" evidence="3">
    <location>
        <begin position="1"/>
        <end position="20"/>
    </location>
</feature>
<evidence type="ECO:0000256" key="1">
    <source>
        <dbReference type="ARBA" id="ARBA00023239"/>
    </source>
</evidence>
<comment type="similarity">
    <text evidence="3 4">Belongs to the RlpA family.</text>
</comment>
<dbReference type="PANTHER" id="PTHR34183:SF1">
    <property type="entry name" value="ENDOLYTIC PEPTIDOGLYCAN TRANSGLYCOSYLASE RLPA"/>
    <property type="match status" value="1"/>
</dbReference>
<dbReference type="InterPro" id="IPR009009">
    <property type="entry name" value="RlpA-like_DPBB"/>
</dbReference>
<evidence type="ECO:0000313" key="7">
    <source>
        <dbReference type="Proteomes" id="UP000664277"/>
    </source>
</evidence>
<keyword evidence="1 3" id="KW-0456">Lyase</keyword>
<dbReference type="InterPro" id="IPR034718">
    <property type="entry name" value="RlpA"/>
</dbReference>
<comment type="function">
    <text evidence="3">Lytic transglycosylase with a strong preference for naked glycan strands that lack stem peptides.</text>
</comment>
<dbReference type="NCBIfam" id="TIGR00413">
    <property type="entry name" value="rlpA"/>
    <property type="match status" value="1"/>
</dbReference>
<dbReference type="GO" id="GO:0071555">
    <property type="term" value="P:cell wall organization"/>
    <property type="evidence" value="ECO:0007669"/>
    <property type="project" value="UniProtKB-KW"/>
</dbReference>
<comment type="caution">
    <text evidence="6">The sequence shown here is derived from an EMBL/GenBank/DDBJ whole genome shotgun (WGS) entry which is preliminary data.</text>
</comment>
<evidence type="ECO:0000259" key="5">
    <source>
        <dbReference type="Pfam" id="PF03330"/>
    </source>
</evidence>
<dbReference type="EMBL" id="JAFLCK010000029">
    <property type="protein sequence ID" value="MBN8662006.1"/>
    <property type="molecule type" value="Genomic_DNA"/>
</dbReference>
<dbReference type="Gene3D" id="2.40.40.10">
    <property type="entry name" value="RlpA-like domain"/>
    <property type="match status" value="1"/>
</dbReference>
<dbReference type="Proteomes" id="UP000664277">
    <property type="component" value="Unassembled WGS sequence"/>
</dbReference>
<feature type="chain" id="PRO_5035349198" description="Probable endolytic peptidoglycan transglycosylase RlpA" evidence="3">
    <location>
        <begin position="21"/>
        <end position="280"/>
    </location>
</feature>
<dbReference type="EC" id="4.2.2.-" evidence="3"/>
<evidence type="ECO:0000313" key="6">
    <source>
        <dbReference type="EMBL" id="MBN8662006.1"/>
    </source>
</evidence>
<accession>A0A8J7PEN4</accession>
<keyword evidence="3" id="KW-0732">Signal</keyword>
<feature type="domain" description="RlpA-like protein double-psi beta-barrel" evidence="5">
    <location>
        <begin position="184"/>
        <end position="271"/>
    </location>
</feature>
<gene>
    <name evidence="3" type="primary">rlpA</name>
    <name evidence="6" type="ORF">J0M35_16680</name>
</gene>
<dbReference type="PANTHER" id="PTHR34183">
    <property type="entry name" value="ENDOLYTIC PEPTIDOGLYCAN TRANSGLYCOSYLASE RLPA"/>
    <property type="match status" value="1"/>
</dbReference>
<dbReference type="CDD" id="cd22268">
    <property type="entry name" value="DPBB_RlpA-like"/>
    <property type="match status" value="1"/>
</dbReference>
<organism evidence="6 7">
    <name type="scientific">Candidatus Obscuribacter phosphatis</name>
    <dbReference type="NCBI Taxonomy" id="1906157"/>
    <lineage>
        <taxon>Bacteria</taxon>
        <taxon>Bacillati</taxon>
        <taxon>Candidatus Melainabacteria</taxon>
        <taxon>Candidatus Obscuribacterales</taxon>
        <taxon>Candidatus Obscuribacteraceae</taxon>
        <taxon>Candidatus Obscuribacter</taxon>
    </lineage>
</organism>
<dbReference type="SUPFAM" id="SSF50685">
    <property type="entry name" value="Barwin-like endoglucanases"/>
    <property type="match status" value="1"/>
</dbReference>
<evidence type="ECO:0000256" key="4">
    <source>
        <dbReference type="RuleBase" id="RU003495"/>
    </source>
</evidence>
<keyword evidence="2 3" id="KW-0961">Cell wall biogenesis/degradation</keyword>
<dbReference type="InterPro" id="IPR012997">
    <property type="entry name" value="RplA"/>
</dbReference>
<reference evidence="6" key="1">
    <citation type="submission" date="2021-02" db="EMBL/GenBank/DDBJ databases">
        <title>Genome-Resolved Metagenomics of a Microbial Community Performing Photosynthetic Biological Nutrient Removal.</title>
        <authorList>
            <person name="Mcdaniel E.A."/>
        </authorList>
    </citation>
    <scope>NUCLEOTIDE SEQUENCE</scope>
    <source>
        <strain evidence="6">UWPOB_OBS1</strain>
    </source>
</reference>
<dbReference type="GO" id="GO:0008932">
    <property type="term" value="F:lytic endotransglycosylase activity"/>
    <property type="evidence" value="ECO:0007669"/>
    <property type="project" value="UniProtKB-UniRule"/>
</dbReference>
<dbReference type="Pfam" id="PF03330">
    <property type="entry name" value="DPBB_1"/>
    <property type="match status" value="1"/>
</dbReference>
<dbReference type="AlphaFoldDB" id="A0A8J7PEN4"/>
<dbReference type="GO" id="GO:0000270">
    <property type="term" value="P:peptidoglycan metabolic process"/>
    <property type="evidence" value="ECO:0007669"/>
    <property type="project" value="UniProtKB-UniRule"/>
</dbReference>
<sequence precursor="true">MKSKLLLAAIISLCSTVCSASQVLAASSIDPEVEASVWEENDRELASVTLNGKELISFKEGDYSSSDESLEDRAENLADKLQGLLKDDKLDPTRLVPAQEGEMAAIHVDGKAVVTFAVPDASGKGESPLEASFKLVNNIRGILGVQPIPQNFLKMAESQGADQAYVALSRVGSVAPTNFEADFSGQASWYGGKFHGRRTSNGDVFDQDGFTAAHRTLPFGTKLLVMNRRTGDSCVVQVNDRGPFSGDRIIDLSRGAANKLNMISSGVAMVDCMVLQDKVK</sequence>
<evidence type="ECO:0000256" key="3">
    <source>
        <dbReference type="HAMAP-Rule" id="MF_02071"/>
    </source>
</evidence>
<proteinExistence type="inferred from homology"/>
<dbReference type="InterPro" id="IPR036908">
    <property type="entry name" value="RlpA-like_sf"/>
</dbReference>
<name>A0A8J7PEN4_9BACT</name>